<protein>
    <submittedName>
        <fullName evidence="1">Uncharacterized protein</fullName>
    </submittedName>
</protein>
<proteinExistence type="predicted"/>
<reference evidence="1 2" key="1">
    <citation type="journal article" date="2020" name="BMC Genomics">
        <title>Intraspecific diversification of the crop wild relative Brassica cretica Lam. using demographic model selection.</title>
        <authorList>
            <person name="Kioukis A."/>
            <person name="Michalopoulou V.A."/>
            <person name="Briers L."/>
            <person name="Pirintsos S."/>
            <person name="Studholme D.J."/>
            <person name="Pavlidis P."/>
            <person name="Sarris P.F."/>
        </authorList>
    </citation>
    <scope>NUCLEOTIDE SEQUENCE [LARGE SCALE GENOMIC DNA]</scope>
    <source>
        <strain evidence="2">cv. PFS-1207/04</strain>
    </source>
</reference>
<dbReference type="EMBL" id="QGKV02001556">
    <property type="protein sequence ID" value="KAF3520543.1"/>
    <property type="molecule type" value="Genomic_DNA"/>
</dbReference>
<comment type="caution">
    <text evidence="1">The sequence shown here is derived from an EMBL/GenBank/DDBJ whole genome shotgun (WGS) entry which is preliminary data.</text>
</comment>
<sequence length="319" mass="34746">MASFLPLETILSFDGLGSFGELRPATSSIGFGETPSGGFAMGQHSRLSILQSLAVLVEGHISCALRFRYLLPVASSPSSVRWCSTLELMVGMIHGEAAILWCHVVPWFKSTGFSGFFAARVEIHFLITSSGRILVDSTAAVSPLLLRWLVLLTATGSDSTAAVSPFRLCVWVALGFEALMDWGLSENWGRVCFTFSLCLGCSSSFESVFWCAAQYLTGSAVGSYFFHRICCALRFRYLLSVASSPSSVRWCSTLELMVGMVHGEAAILWCHVVPWFKSTGFSGFFGKGLWSFGSIAFGLSSLIVNRLPNQLLGWRSVFS</sequence>
<accession>A0ABQ7B2M2</accession>
<evidence type="ECO:0000313" key="1">
    <source>
        <dbReference type="EMBL" id="KAF3520543.1"/>
    </source>
</evidence>
<dbReference type="Proteomes" id="UP000266723">
    <property type="component" value="Unassembled WGS sequence"/>
</dbReference>
<name>A0ABQ7B2M2_BRACR</name>
<organism evidence="1 2">
    <name type="scientific">Brassica cretica</name>
    <name type="common">Mustard</name>
    <dbReference type="NCBI Taxonomy" id="69181"/>
    <lineage>
        <taxon>Eukaryota</taxon>
        <taxon>Viridiplantae</taxon>
        <taxon>Streptophyta</taxon>
        <taxon>Embryophyta</taxon>
        <taxon>Tracheophyta</taxon>
        <taxon>Spermatophyta</taxon>
        <taxon>Magnoliopsida</taxon>
        <taxon>eudicotyledons</taxon>
        <taxon>Gunneridae</taxon>
        <taxon>Pentapetalae</taxon>
        <taxon>rosids</taxon>
        <taxon>malvids</taxon>
        <taxon>Brassicales</taxon>
        <taxon>Brassicaceae</taxon>
        <taxon>Brassiceae</taxon>
        <taxon>Brassica</taxon>
    </lineage>
</organism>
<evidence type="ECO:0000313" key="2">
    <source>
        <dbReference type="Proteomes" id="UP000266723"/>
    </source>
</evidence>
<gene>
    <name evidence="1" type="ORF">DY000_02062470</name>
</gene>
<keyword evidence="2" id="KW-1185">Reference proteome</keyword>